<dbReference type="Gene3D" id="3.10.105.10">
    <property type="entry name" value="Dipeptide-binding Protein, Domain 3"/>
    <property type="match status" value="1"/>
</dbReference>
<dbReference type="InterPro" id="IPR039424">
    <property type="entry name" value="SBP_5"/>
</dbReference>
<dbReference type="AlphaFoldDB" id="A0A1R4B2X4"/>
<evidence type="ECO:0000313" key="3">
    <source>
        <dbReference type="Proteomes" id="UP000189475"/>
    </source>
</evidence>
<gene>
    <name evidence="2" type="primary">dppA_1</name>
    <name evidence="2" type="ORF">VPAL9027_01214</name>
</gene>
<accession>A0A1R4B2X4</accession>
<dbReference type="STRING" id="1918946.VPAL9027_01214"/>
<keyword evidence="3" id="KW-1185">Reference proteome</keyword>
<feature type="domain" description="Solute-binding protein family 5" evidence="1">
    <location>
        <begin position="90"/>
        <end position="470"/>
    </location>
</feature>
<dbReference type="GO" id="GO:0043190">
    <property type="term" value="C:ATP-binding cassette (ABC) transporter complex"/>
    <property type="evidence" value="ECO:0007669"/>
    <property type="project" value="InterPro"/>
</dbReference>
<dbReference type="GO" id="GO:0015833">
    <property type="term" value="P:peptide transport"/>
    <property type="evidence" value="ECO:0007669"/>
    <property type="project" value="TreeGrafter"/>
</dbReference>
<sequence>MNSERQRPLRLVFDMKILLKLALSICALNLLTGCEKTADQNKVRQSGFVYCGQGSLSTFNPQLVDSGITVDVLSPQIYNTLLTLDSETLKPVPSLAKSWHVNQAGTEYTFDLRHDIPFQTTSWFTPSRTMNAADVVFSFRRIIDANNPYHYVHGGVYPWFTGLDFQNMLLSVKAVDKYTVKFTLNHPNNSFLENLATPHAVVLSKEYANKLQRNGEKEHLDTHPVGTGPFYLSDYEINDYVRLKRNNHYWDGVAKMQQVVLNISQRGTGSLAKLLSGECDVLNAPIASQLPTIKRHKHIALTSKPAMNVAFLALNTAKNGLDDVRVRKAISYAINRQNILDSVFYGTGSIAYNILPPTSWAYNRDSSQIRFDRNYALALLRAAGFEHGLELTMSVPAAPRRYDPSPRKTAELIQSNLADVGITVTLVPEERLTRNELAARDDIDIYLTGWEGTTTDPDSFLRPLLSCDANKAGLNYSMWCNKDFDFILDLALEVTRPRYRLNLYKQAQNILNQEFPLIPLAHGKQFNAYNDSLSGIQMTPFNLQPFNTVERVKN</sequence>
<dbReference type="InterPro" id="IPR000914">
    <property type="entry name" value="SBP_5_dom"/>
</dbReference>
<dbReference type="EMBL" id="FUFT01000002">
    <property type="protein sequence ID" value="SJL83251.1"/>
    <property type="molecule type" value="Genomic_DNA"/>
</dbReference>
<name>A0A1R4B2X4_9VIBR</name>
<proteinExistence type="predicted"/>
<dbReference type="Gene3D" id="3.90.76.10">
    <property type="entry name" value="Dipeptide-binding Protein, Domain 1"/>
    <property type="match status" value="1"/>
</dbReference>
<dbReference type="PANTHER" id="PTHR30290:SF28">
    <property type="entry name" value="ABC TRANSPORTER PERIPLASMIC-BINDING PROTEIN SAPA-RELATED"/>
    <property type="match status" value="1"/>
</dbReference>
<dbReference type="Gene3D" id="3.40.190.10">
    <property type="entry name" value="Periplasmic binding protein-like II"/>
    <property type="match status" value="1"/>
</dbReference>
<reference evidence="2 3" key="1">
    <citation type="submission" date="2017-02" db="EMBL/GenBank/DDBJ databases">
        <authorList>
            <person name="Peterson S.W."/>
        </authorList>
    </citation>
    <scope>NUCLEOTIDE SEQUENCE [LARGE SCALE GENOMIC DNA]</scope>
    <source>
        <strain evidence="2 3">CECT 9027</strain>
    </source>
</reference>
<dbReference type="SUPFAM" id="SSF53850">
    <property type="entry name" value="Periplasmic binding protein-like II"/>
    <property type="match status" value="1"/>
</dbReference>
<dbReference type="Pfam" id="PF00496">
    <property type="entry name" value="SBP_bac_5"/>
    <property type="match status" value="1"/>
</dbReference>
<protein>
    <submittedName>
        <fullName evidence="2">Periplasmic dipeptide transport protein</fullName>
    </submittedName>
</protein>
<evidence type="ECO:0000313" key="2">
    <source>
        <dbReference type="EMBL" id="SJL83251.1"/>
    </source>
</evidence>
<dbReference type="CDD" id="cd08493">
    <property type="entry name" value="PBP2_DppA_like"/>
    <property type="match status" value="1"/>
</dbReference>
<dbReference type="InterPro" id="IPR030678">
    <property type="entry name" value="Peptide/Ni-bd"/>
</dbReference>
<dbReference type="Proteomes" id="UP000189475">
    <property type="component" value="Unassembled WGS sequence"/>
</dbReference>
<dbReference type="GO" id="GO:0030288">
    <property type="term" value="C:outer membrane-bounded periplasmic space"/>
    <property type="evidence" value="ECO:0007669"/>
    <property type="project" value="UniProtKB-ARBA"/>
</dbReference>
<organism evidence="2 3">
    <name type="scientific">Vibrio palustris</name>
    <dbReference type="NCBI Taxonomy" id="1918946"/>
    <lineage>
        <taxon>Bacteria</taxon>
        <taxon>Pseudomonadati</taxon>
        <taxon>Pseudomonadota</taxon>
        <taxon>Gammaproteobacteria</taxon>
        <taxon>Vibrionales</taxon>
        <taxon>Vibrionaceae</taxon>
        <taxon>Vibrio</taxon>
    </lineage>
</organism>
<dbReference type="NCBIfam" id="NF011689">
    <property type="entry name" value="PRK15109.1"/>
    <property type="match status" value="1"/>
</dbReference>
<dbReference type="PIRSF" id="PIRSF002741">
    <property type="entry name" value="MppA"/>
    <property type="match status" value="1"/>
</dbReference>
<dbReference type="PROSITE" id="PS51257">
    <property type="entry name" value="PROKAR_LIPOPROTEIN"/>
    <property type="match status" value="1"/>
</dbReference>
<evidence type="ECO:0000259" key="1">
    <source>
        <dbReference type="Pfam" id="PF00496"/>
    </source>
</evidence>
<dbReference type="GO" id="GO:1904680">
    <property type="term" value="F:peptide transmembrane transporter activity"/>
    <property type="evidence" value="ECO:0007669"/>
    <property type="project" value="TreeGrafter"/>
</dbReference>
<dbReference type="PANTHER" id="PTHR30290">
    <property type="entry name" value="PERIPLASMIC BINDING COMPONENT OF ABC TRANSPORTER"/>
    <property type="match status" value="1"/>
</dbReference>